<dbReference type="AlphaFoldDB" id="A0A2A4JUZ7"/>
<comment type="caution">
    <text evidence="8">The sequence shown here is derived from an EMBL/GenBank/DDBJ whole genome shotgun (WGS) entry which is preliminary data.</text>
</comment>
<evidence type="ECO:0000256" key="3">
    <source>
        <dbReference type="ARBA" id="ARBA00022963"/>
    </source>
</evidence>
<dbReference type="Pfam" id="PF05826">
    <property type="entry name" value="Phospholip_A2_2"/>
    <property type="match status" value="1"/>
</dbReference>
<name>A0A2A4JUZ7_HELVI</name>
<dbReference type="CDD" id="cd04704">
    <property type="entry name" value="PLA2_bee_venom_like"/>
    <property type="match status" value="1"/>
</dbReference>
<reference evidence="8" key="1">
    <citation type="submission" date="2017-09" db="EMBL/GenBank/DDBJ databases">
        <title>Contemporary evolution of a Lepidopteran species, Heliothis virescens, in response to modern agricultural practices.</title>
        <authorList>
            <person name="Fritz M.L."/>
            <person name="Deyonke A.M."/>
            <person name="Papanicolaou A."/>
            <person name="Micinski S."/>
            <person name="Westbrook J."/>
            <person name="Gould F."/>
        </authorList>
    </citation>
    <scope>NUCLEOTIDE SEQUENCE [LARGE SCALE GENOMIC DNA]</scope>
    <source>
        <strain evidence="8">HvINT-</strain>
        <tissue evidence="8">Whole body</tissue>
    </source>
</reference>
<feature type="domain" description="Phospholipase A2-like central" evidence="7">
    <location>
        <begin position="265"/>
        <end position="359"/>
    </location>
</feature>
<dbReference type="PANTHER" id="PTHR12253">
    <property type="entry name" value="RH14732P"/>
    <property type="match status" value="1"/>
</dbReference>
<dbReference type="GO" id="GO:0006644">
    <property type="term" value="P:phospholipid metabolic process"/>
    <property type="evidence" value="ECO:0007669"/>
    <property type="project" value="InterPro"/>
</dbReference>
<dbReference type="Gene3D" id="1.20.90.10">
    <property type="entry name" value="Phospholipase A2 domain"/>
    <property type="match status" value="1"/>
</dbReference>
<feature type="chain" id="PRO_5012923915" description="phospholipase A2" evidence="6">
    <location>
        <begin position="40"/>
        <end position="392"/>
    </location>
</feature>
<protein>
    <recommendedName>
        <fullName evidence="2">phospholipase A2</fullName>
        <ecNumber evidence="2">3.1.1.4</ecNumber>
    </recommendedName>
    <alternativeName>
        <fullName evidence="5">Phosphatidylcholine 2-acylhydrolase</fullName>
    </alternativeName>
</protein>
<evidence type="ECO:0000256" key="1">
    <source>
        <dbReference type="ARBA" id="ARBA00001913"/>
    </source>
</evidence>
<evidence type="ECO:0000313" key="8">
    <source>
        <dbReference type="EMBL" id="PCG75508.1"/>
    </source>
</evidence>
<evidence type="ECO:0000256" key="2">
    <source>
        <dbReference type="ARBA" id="ARBA00013278"/>
    </source>
</evidence>
<comment type="cofactor">
    <cofactor evidence="1">
        <name>Ca(2+)</name>
        <dbReference type="ChEBI" id="CHEBI:29108"/>
    </cofactor>
</comment>
<dbReference type="EC" id="3.1.1.4" evidence="2"/>
<organism evidence="8">
    <name type="scientific">Heliothis virescens</name>
    <name type="common">Tobacco budworm moth</name>
    <dbReference type="NCBI Taxonomy" id="7102"/>
    <lineage>
        <taxon>Eukaryota</taxon>
        <taxon>Metazoa</taxon>
        <taxon>Ecdysozoa</taxon>
        <taxon>Arthropoda</taxon>
        <taxon>Hexapoda</taxon>
        <taxon>Insecta</taxon>
        <taxon>Pterygota</taxon>
        <taxon>Neoptera</taxon>
        <taxon>Endopterygota</taxon>
        <taxon>Lepidoptera</taxon>
        <taxon>Glossata</taxon>
        <taxon>Ditrysia</taxon>
        <taxon>Noctuoidea</taxon>
        <taxon>Noctuidae</taxon>
        <taxon>Heliothinae</taxon>
        <taxon>Heliothis</taxon>
    </lineage>
</organism>
<dbReference type="STRING" id="7102.A0A2A4JUZ7"/>
<evidence type="ECO:0000259" key="7">
    <source>
        <dbReference type="Pfam" id="PF05826"/>
    </source>
</evidence>
<proteinExistence type="predicted"/>
<dbReference type="GO" id="GO:0016042">
    <property type="term" value="P:lipid catabolic process"/>
    <property type="evidence" value="ECO:0007669"/>
    <property type="project" value="UniProtKB-KW"/>
</dbReference>
<keyword evidence="3" id="KW-0442">Lipid degradation</keyword>
<accession>A0A2A4JUZ7</accession>
<keyword evidence="6" id="KW-0732">Signal</keyword>
<gene>
    <name evidence="8" type="ORF">B5V51_11541</name>
</gene>
<sequence length="392" mass="46122">MELKSPKAKKKSSIAKLISWGRMFKTPLLILFLLGTTNCERESEVTELDSNFKIQTFEGSHLRHRHNNETDRNKMSEIKYLRRHLNRDIVNFVMTDYLIDGEVENRVHYNGVTAKETYVGADGLGLKLRQLTDGRHLVQVIYSQNGDIQDCEFITQGKSARNFLKTLRKELKLALDEEIFRIVNKQPINVEDEKFYRHFGNVTFRILKDGDRLPPDISNWLDYDKLKMECLKRHEELKYMMENKNKVGDVSLARPKRDTMELLRVPGTKWCGKGFSATRYSQLGGHTRTDRCCRVHDLRCPFWIGALEKKYGFYNWRVNTLMHCRCDERFRACLKLADTSVSNMVGKLFFNVVQTKCFILKPVKMCTQRSWWGKCLRRGYTKQAYLRDNLPY</sequence>
<dbReference type="InterPro" id="IPR036444">
    <property type="entry name" value="PLipase_A2_dom_sf"/>
</dbReference>
<dbReference type="InterPro" id="IPR016090">
    <property type="entry name" value="PLA2-like_dom"/>
</dbReference>
<keyword evidence="4" id="KW-0443">Lipid metabolism</keyword>
<dbReference type="EMBL" id="NWSH01000583">
    <property type="protein sequence ID" value="PCG75508.1"/>
    <property type="molecule type" value="Genomic_DNA"/>
</dbReference>
<dbReference type="GO" id="GO:0004623">
    <property type="term" value="F:phospholipase A2 activity"/>
    <property type="evidence" value="ECO:0007669"/>
    <property type="project" value="UniProtKB-EC"/>
</dbReference>
<feature type="signal peptide" evidence="6">
    <location>
        <begin position="1"/>
        <end position="39"/>
    </location>
</feature>
<dbReference type="SUPFAM" id="SSF48619">
    <property type="entry name" value="Phospholipase A2, PLA2"/>
    <property type="match status" value="1"/>
</dbReference>
<evidence type="ECO:0000256" key="6">
    <source>
        <dbReference type="SAM" id="SignalP"/>
    </source>
</evidence>
<dbReference type="GO" id="GO:0050482">
    <property type="term" value="P:arachidonate secretion"/>
    <property type="evidence" value="ECO:0007669"/>
    <property type="project" value="InterPro"/>
</dbReference>
<evidence type="ECO:0000256" key="5">
    <source>
        <dbReference type="ARBA" id="ARBA00029903"/>
    </source>
</evidence>
<evidence type="ECO:0000256" key="4">
    <source>
        <dbReference type="ARBA" id="ARBA00023098"/>
    </source>
</evidence>